<feature type="region of interest" description="Disordered" evidence="1">
    <location>
        <begin position="59"/>
        <end position="167"/>
    </location>
</feature>
<keyword evidence="3" id="KW-1185">Reference proteome</keyword>
<feature type="compositionally biased region" description="Polar residues" evidence="1">
    <location>
        <begin position="66"/>
        <end position="75"/>
    </location>
</feature>
<sequence length="167" mass="18861">MKTTVSGKQIWPRFGPDVQTVEVFNDSDEETTTVVGLYDVKDPEAIRVELFPYFGKNESEDLLQGTEDNTPNDQDISLAEIAAENVEIEEEEEEEEEEDEPSDGEDEDELSDEEEDDDDDSSSDYDENDPELRNEEVRNCIIENFKTPTPDGGNLPTAETSRRPSST</sequence>
<reference evidence="2 3" key="1">
    <citation type="submission" date="2014-02" db="EMBL/GenBank/DDBJ databases">
        <title>The genome sequence of Colletotrichum salicis CBS 607.94.</title>
        <authorList>
            <person name="Baroncelli R."/>
            <person name="Thon M.R."/>
        </authorList>
    </citation>
    <scope>NUCLEOTIDE SEQUENCE [LARGE SCALE GENOMIC DNA]</scope>
    <source>
        <strain evidence="2 3">CBS 607.94</strain>
    </source>
</reference>
<evidence type="ECO:0000256" key="1">
    <source>
        <dbReference type="SAM" id="MobiDB-lite"/>
    </source>
</evidence>
<protein>
    <submittedName>
        <fullName evidence="2">Uncharacterized protein</fullName>
    </submittedName>
</protein>
<proteinExistence type="predicted"/>
<comment type="caution">
    <text evidence="2">The sequence shown here is derived from an EMBL/GenBank/DDBJ whole genome shotgun (WGS) entry which is preliminary data.</text>
</comment>
<gene>
    <name evidence="2" type="ORF">CSAL01_12308</name>
</gene>
<dbReference type="EMBL" id="JFFI01000620">
    <property type="protein sequence ID" value="KXH66687.1"/>
    <property type="molecule type" value="Genomic_DNA"/>
</dbReference>
<feature type="compositionally biased region" description="Acidic residues" evidence="1">
    <location>
        <begin position="86"/>
        <end position="129"/>
    </location>
</feature>
<accession>A0A135V2B7</accession>
<evidence type="ECO:0000313" key="2">
    <source>
        <dbReference type="EMBL" id="KXH66687.1"/>
    </source>
</evidence>
<dbReference type="Proteomes" id="UP000070121">
    <property type="component" value="Unassembled WGS sequence"/>
</dbReference>
<organism evidence="2 3">
    <name type="scientific">Colletotrichum salicis</name>
    <dbReference type="NCBI Taxonomy" id="1209931"/>
    <lineage>
        <taxon>Eukaryota</taxon>
        <taxon>Fungi</taxon>
        <taxon>Dikarya</taxon>
        <taxon>Ascomycota</taxon>
        <taxon>Pezizomycotina</taxon>
        <taxon>Sordariomycetes</taxon>
        <taxon>Hypocreomycetidae</taxon>
        <taxon>Glomerellales</taxon>
        <taxon>Glomerellaceae</taxon>
        <taxon>Colletotrichum</taxon>
        <taxon>Colletotrichum acutatum species complex</taxon>
    </lineage>
</organism>
<evidence type="ECO:0000313" key="3">
    <source>
        <dbReference type="Proteomes" id="UP000070121"/>
    </source>
</evidence>
<dbReference type="AlphaFoldDB" id="A0A135V2B7"/>
<feature type="compositionally biased region" description="Polar residues" evidence="1">
    <location>
        <begin position="157"/>
        <end position="167"/>
    </location>
</feature>
<name>A0A135V2B7_9PEZI</name>